<reference evidence="1" key="1">
    <citation type="submission" date="2020-12" db="EMBL/GenBank/DDBJ databases">
        <title>Genome public.</title>
        <authorList>
            <person name="Sun Q."/>
        </authorList>
    </citation>
    <scope>NUCLEOTIDE SEQUENCE</scope>
    <source>
        <strain evidence="1">CCM 8863</strain>
    </source>
</reference>
<evidence type="ECO:0000313" key="2">
    <source>
        <dbReference type="Proteomes" id="UP000645966"/>
    </source>
</evidence>
<name>A0A934I7M8_9CORY</name>
<proteinExistence type="predicted"/>
<gene>
    <name evidence="1" type="ORF">JDV75_08880</name>
</gene>
<sequence>MDLRETTYWINDLIPGSLEVHRIGDFHIGSGLLDSGERLATTLDFGRVDTGLITDMDSIAESANDDVPTEPGDLDARPVDVRSEVFAVAAGGHDCLDRVVAATAAFLRDSAGRVPAAPGQLLPGVGVLGGLVAEQDITVRHGLLVVPYVWAKGVPRMMEKAGEVSTDGDPATQPANARLTVLLQLVLLTDDEFSYARTYGIPALQQAMVEQDVNLLDLGR</sequence>
<accession>A0A934I7M8</accession>
<organism evidence="1 2">
    <name type="scientific">Corynebacterium meridianum</name>
    <dbReference type="NCBI Taxonomy" id="2765363"/>
    <lineage>
        <taxon>Bacteria</taxon>
        <taxon>Bacillati</taxon>
        <taxon>Actinomycetota</taxon>
        <taxon>Actinomycetes</taxon>
        <taxon>Mycobacteriales</taxon>
        <taxon>Corynebacteriaceae</taxon>
        <taxon>Corynebacterium</taxon>
    </lineage>
</organism>
<comment type="caution">
    <text evidence="1">The sequence shown here is derived from an EMBL/GenBank/DDBJ whole genome shotgun (WGS) entry which is preliminary data.</text>
</comment>
<dbReference type="Proteomes" id="UP000645966">
    <property type="component" value="Unassembled WGS sequence"/>
</dbReference>
<protein>
    <submittedName>
        <fullName evidence="1">Suppressor of fused domain protein</fullName>
    </submittedName>
</protein>
<dbReference type="AlphaFoldDB" id="A0A934I7M8"/>
<dbReference type="EMBL" id="JAEIOS010000013">
    <property type="protein sequence ID" value="MBI8989867.1"/>
    <property type="molecule type" value="Genomic_DNA"/>
</dbReference>
<evidence type="ECO:0000313" key="1">
    <source>
        <dbReference type="EMBL" id="MBI8989867.1"/>
    </source>
</evidence>
<dbReference type="RefSeq" id="WP_198738892.1">
    <property type="nucleotide sequence ID" value="NZ_JAEIOS010000013.1"/>
</dbReference>
<keyword evidence="2" id="KW-1185">Reference proteome</keyword>